<dbReference type="GO" id="GO:0006006">
    <property type="term" value="P:glucose metabolic process"/>
    <property type="evidence" value="ECO:0007669"/>
    <property type="project" value="InterPro"/>
</dbReference>
<dbReference type="InterPro" id="IPR020831">
    <property type="entry name" value="GlycerAld/Erythrose_P_DH"/>
</dbReference>
<dbReference type="SMART" id="SM00846">
    <property type="entry name" value="Gp_dh_N"/>
    <property type="match status" value="1"/>
</dbReference>
<feature type="site" description="Activates thiol group during catalysis" evidence="6">
    <location>
        <position position="179"/>
    </location>
</feature>
<feature type="binding site" evidence="4">
    <location>
        <position position="182"/>
    </location>
    <ligand>
        <name>D-glyceraldehyde 3-phosphate</name>
        <dbReference type="ChEBI" id="CHEBI:59776"/>
    </ligand>
</feature>
<gene>
    <name evidence="10" type="ORF">BBI15_01300</name>
</gene>
<feature type="binding site" evidence="4">
    <location>
        <begin position="151"/>
        <end position="153"/>
    </location>
    <ligand>
        <name>D-glyceraldehyde 3-phosphate</name>
        <dbReference type="ChEBI" id="CHEBI:59776"/>
    </ligand>
</feature>
<feature type="binding site" evidence="5">
    <location>
        <position position="120"/>
    </location>
    <ligand>
        <name>NAD(+)</name>
        <dbReference type="ChEBI" id="CHEBI:57540"/>
    </ligand>
</feature>
<dbReference type="NCBIfam" id="TIGR01534">
    <property type="entry name" value="GAPDH-I"/>
    <property type="match status" value="1"/>
</dbReference>
<feature type="binding site" evidence="5">
    <location>
        <begin position="12"/>
        <end position="13"/>
    </location>
    <ligand>
        <name>NAD(+)</name>
        <dbReference type="ChEBI" id="CHEBI:57540"/>
    </ligand>
</feature>
<evidence type="ECO:0000256" key="8">
    <source>
        <dbReference type="RuleBase" id="RU361160"/>
    </source>
</evidence>
<feature type="binding site" evidence="4">
    <location>
        <begin position="210"/>
        <end position="211"/>
    </location>
    <ligand>
        <name>D-glyceraldehyde 3-phosphate</name>
        <dbReference type="ChEBI" id="CHEBI:59776"/>
    </ligand>
</feature>
<dbReference type="PRINTS" id="PR00078">
    <property type="entry name" value="G3PDHDRGNASE"/>
</dbReference>
<comment type="similarity">
    <text evidence="1 7">Belongs to the glyceraldehyde-3-phosphate dehydrogenase family.</text>
</comment>
<name>A0A1C7E5E0_9BACL</name>
<dbReference type="OrthoDB" id="9803304at2"/>
<evidence type="ECO:0000313" key="10">
    <source>
        <dbReference type="EMBL" id="ANU18959.1"/>
    </source>
</evidence>
<accession>A0A1C7E5E0</accession>
<dbReference type="InterPro" id="IPR006424">
    <property type="entry name" value="Glyceraldehyde-3-P_DH_1"/>
</dbReference>
<evidence type="ECO:0000256" key="4">
    <source>
        <dbReference type="PIRSR" id="PIRSR000149-2"/>
    </source>
</evidence>
<dbReference type="FunFam" id="3.40.50.720:FF:000001">
    <property type="entry name" value="Glyceraldehyde-3-phosphate dehydrogenase"/>
    <property type="match status" value="1"/>
</dbReference>
<dbReference type="InterPro" id="IPR020830">
    <property type="entry name" value="GlycerAld_3-P_DH_AS"/>
</dbReference>
<dbReference type="Gene3D" id="3.30.360.10">
    <property type="entry name" value="Dihydrodipicolinate Reductase, domain 2"/>
    <property type="match status" value="1"/>
</dbReference>
<dbReference type="InterPro" id="IPR020829">
    <property type="entry name" value="GlycerAld_3-P_DH_cat"/>
</dbReference>
<dbReference type="GO" id="GO:0051287">
    <property type="term" value="F:NAD binding"/>
    <property type="evidence" value="ECO:0007669"/>
    <property type="project" value="InterPro"/>
</dbReference>
<feature type="active site" description="Nucleophile" evidence="3">
    <location>
        <position position="152"/>
    </location>
</feature>
<dbReference type="GO" id="GO:0016620">
    <property type="term" value="F:oxidoreductase activity, acting on the aldehyde or oxo group of donors, NAD or NADP as acceptor"/>
    <property type="evidence" value="ECO:0007669"/>
    <property type="project" value="InterPro"/>
</dbReference>
<evidence type="ECO:0000259" key="9">
    <source>
        <dbReference type="SMART" id="SM00846"/>
    </source>
</evidence>
<feature type="binding site" evidence="5">
    <location>
        <position position="315"/>
    </location>
    <ligand>
        <name>NAD(+)</name>
        <dbReference type="ChEBI" id="CHEBI:57540"/>
    </ligand>
</feature>
<keyword evidence="11" id="KW-1185">Reference proteome</keyword>
<dbReference type="InterPro" id="IPR036291">
    <property type="entry name" value="NAD(P)-bd_dom_sf"/>
</dbReference>
<dbReference type="AlphaFoldDB" id="A0A1C7E5E0"/>
<evidence type="ECO:0000256" key="2">
    <source>
        <dbReference type="ARBA" id="ARBA00023002"/>
    </source>
</evidence>
<dbReference type="GO" id="GO:0050661">
    <property type="term" value="F:NADP binding"/>
    <property type="evidence" value="ECO:0007669"/>
    <property type="project" value="InterPro"/>
</dbReference>
<dbReference type="RefSeq" id="WP_068868724.1">
    <property type="nucleotide sequence ID" value="NZ_CP016539.2"/>
</dbReference>
<dbReference type="EC" id="1.2.1.-" evidence="8"/>
<dbReference type="KEGG" id="ppla:BBI15_01300"/>
<dbReference type="Gene3D" id="3.40.50.720">
    <property type="entry name" value="NAD(P)-binding Rossmann-like Domain"/>
    <property type="match status" value="1"/>
</dbReference>
<evidence type="ECO:0000256" key="1">
    <source>
        <dbReference type="ARBA" id="ARBA00007406"/>
    </source>
</evidence>
<keyword evidence="2 8" id="KW-0560">Oxidoreductase</keyword>
<dbReference type="STRING" id="1038856.BBI15_01300"/>
<keyword evidence="5" id="KW-0547">Nucleotide-binding</keyword>
<feature type="binding site" evidence="5">
    <location>
        <position position="34"/>
    </location>
    <ligand>
        <name>NAD(+)</name>
        <dbReference type="ChEBI" id="CHEBI:57540"/>
    </ligand>
</feature>
<dbReference type="InterPro" id="IPR020828">
    <property type="entry name" value="GlycerAld_3-P_DH_NAD(P)-bd"/>
</dbReference>
<dbReference type="Proteomes" id="UP000092650">
    <property type="component" value="Chromosome"/>
</dbReference>
<dbReference type="CDD" id="cd05214">
    <property type="entry name" value="GAPDH_I_N"/>
    <property type="match status" value="1"/>
</dbReference>
<dbReference type="Pfam" id="PF00044">
    <property type="entry name" value="Gp_dh_N"/>
    <property type="match status" value="1"/>
</dbReference>
<evidence type="ECO:0000256" key="7">
    <source>
        <dbReference type="RuleBase" id="RU000397"/>
    </source>
</evidence>
<dbReference type="FunFam" id="3.30.360.10:FF:000002">
    <property type="entry name" value="Glyceraldehyde-3-phosphate dehydrogenase"/>
    <property type="match status" value="1"/>
</dbReference>
<dbReference type="SUPFAM" id="SSF55347">
    <property type="entry name" value="Glyceraldehyde-3-phosphate dehydrogenase-like, C-terminal domain"/>
    <property type="match status" value="1"/>
</dbReference>
<organism evidence="10 11">
    <name type="scientific">Planococcus plakortidis</name>
    <dbReference type="NCBI Taxonomy" id="1038856"/>
    <lineage>
        <taxon>Bacteria</taxon>
        <taxon>Bacillati</taxon>
        <taxon>Bacillota</taxon>
        <taxon>Bacilli</taxon>
        <taxon>Bacillales</taxon>
        <taxon>Caryophanaceae</taxon>
        <taxon>Planococcus</taxon>
    </lineage>
</organism>
<dbReference type="PROSITE" id="PS00071">
    <property type="entry name" value="GAPDH"/>
    <property type="match status" value="1"/>
</dbReference>
<dbReference type="Pfam" id="PF02800">
    <property type="entry name" value="Gp_dh_C"/>
    <property type="match status" value="1"/>
</dbReference>
<evidence type="ECO:0000256" key="5">
    <source>
        <dbReference type="PIRSR" id="PIRSR000149-3"/>
    </source>
</evidence>
<evidence type="ECO:0000256" key="3">
    <source>
        <dbReference type="PIRSR" id="PIRSR000149-1"/>
    </source>
</evidence>
<evidence type="ECO:0000313" key="11">
    <source>
        <dbReference type="Proteomes" id="UP000092650"/>
    </source>
</evidence>
<dbReference type="CDD" id="cd18126">
    <property type="entry name" value="GAPDH_I_C"/>
    <property type="match status" value="1"/>
</dbReference>
<dbReference type="PIRSF" id="PIRSF000149">
    <property type="entry name" value="GAP_DH"/>
    <property type="match status" value="1"/>
</dbReference>
<reference evidence="10" key="1">
    <citation type="submission" date="2016-10" db="EMBL/GenBank/DDBJ databases">
        <authorList>
            <person name="See-Too W.S."/>
        </authorList>
    </citation>
    <scope>NUCLEOTIDE SEQUENCE [LARGE SCALE GENOMIC DNA]</scope>
    <source>
        <strain evidence="10">DSM 23997</strain>
    </source>
</reference>
<dbReference type="PANTHER" id="PTHR43148">
    <property type="entry name" value="GLYCERALDEHYDE-3-PHOSPHATE DEHYDROGENASE 2"/>
    <property type="match status" value="1"/>
</dbReference>
<feature type="domain" description="Glyceraldehyde 3-phosphate dehydrogenase NAD(P) binding" evidence="9">
    <location>
        <begin position="3"/>
        <end position="152"/>
    </location>
</feature>
<sequence>MTLKMAINGFGRIGRVVFREAMNNSEVEVVAVNDLTDADMLAHLLKYDSVHGALDADVSAKDGSIFVNGKEIKVFAEKDPAQLPWKEHGIDIVLESTGIFTTEEKASKHIEAGAKKVILSAPGKNGMKMLVMGVNEETYNPDEHHVVSNASCTTNGLSGISKVLNDKFGIKKAMMTTIHSYTNDQALLDAPHSDYRRARAAAESMIPTTTGAAKSVAKVLPELEGKIDGMAIRVPTPNVSLIDLVAELETDASVEEVNQALKDATENELKGYLAYSELPLVSRDYNGNTASATVDAASTMALGGNMVKVLAWYDNESGYSARCVDLAVHMYKKGL</sequence>
<feature type="binding site" evidence="4">
    <location>
        <position position="233"/>
    </location>
    <ligand>
        <name>D-glyceraldehyde 3-phosphate</name>
        <dbReference type="ChEBI" id="CHEBI:59776"/>
    </ligand>
</feature>
<evidence type="ECO:0000256" key="6">
    <source>
        <dbReference type="PIRSR" id="PIRSR000149-4"/>
    </source>
</evidence>
<dbReference type="EMBL" id="CP016539">
    <property type="protein sequence ID" value="ANU18959.1"/>
    <property type="molecule type" value="Genomic_DNA"/>
</dbReference>
<protein>
    <recommendedName>
        <fullName evidence="8">Glyceraldehyde-3-phosphate dehydrogenase</fullName>
        <ecNumber evidence="8">1.2.1.-</ecNumber>
    </recommendedName>
</protein>
<keyword evidence="5" id="KW-0520">NAD</keyword>
<dbReference type="SUPFAM" id="SSF51735">
    <property type="entry name" value="NAD(P)-binding Rossmann-fold domains"/>
    <property type="match status" value="1"/>
</dbReference>
<proteinExistence type="inferred from homology"/>